<dbReference type="EMBL" id="PUIB01000008">
    <property type="protein sequence ID" value="PQO40714.1"/>
    <property type="molecule type" value="Genomic_DNA"/>
</dbReference>
<dbReference type="PANTHER" id="PTHR35889">
    <property type="entry name" value="CYCLOINULO-OLIGOSACCHARIDE FRUCTANOTRANSFERASE-RELATED"/>
    <property type="match status" value="1"/>
</dbReference>
<proteinExistence type="predicted"/>
<sequence>MVRCLRRSMTLLVLVGIYSFNIRAEEVDYSRDIKPLLSNSCYTCHGPDEHTREADLRLDVRGSAVHSAIAPGKPNESELLARIASTDPDTMMPPPKSHRPQLTENERKLVRQWIAKGAKFNEHWAYTPASRPEVPAEFNSSPIDYFITQQLDKAGMQPAPTADPRTLLRRLYFDLTGLPPTPREVAAFMADPSDQAYQAAVDRLLASPHFGERMAIHWLDLVRYADSVGIHGDQEWSMSPYRDYVIRSFNENKPFDLFTREQLAGDLLPDATLQQQVASGYNRLNMITAEGGAQAKEYLAKYAADRVRTTSTVWLGATMGCCECHDHKFDPFTTKEFYQFAAYFADLEERGVYNGSSRTGNWGPEIRVPTNEQAAQQNQLDQEIAKLEAVLNTPTLELAEDQKQWEATLPETPTWQVLPVLETKSTPEVTWKTLEDGSLLAGGNNPDKVTYEITLGGRDQKVTAVRLEVFPHDSLPANGPGRAGNGNFVLNRFSLAIDGKPLEFSAATATHQQEGWAIANLLGKDANKGWAVLPQTGKTNLAVFELPEDISLSEDSKLSLTMQQAYGSGHAIGRFRVAVIEAPRPVKAGQSPGVPSEIRQLVELPAEKRTEAERETLASYYHSIAPRLEQPRQQLLQRRQQRESLLNAMTTSLVSRSVAPRTMRVLPRGNWLDESGEVVDPQVPGFLGYEPETEVRQSRLDLADWLVDPRNPLTARVFVNRIWQLTFGKGLVATSDDFGSQGALPSHRQLLDWLAVEFVESGWDIKHMVRLMVLSDAYQRSSVRTSEQREFDPQNQWLAAQSHFRLPAEMIRDNALSASGLLVDKLGGESARPYQPAGYWSHLNFPRREYQADQGEGLYRRGLYTHWQRTYLHPSLGAFDAPTREECTARRTVSNTPLQALVLMNDPTYIEAARALAVRVLTEGGDTWEAKANFAMQAVLQRDASAAETEVLRGLYTKHQQQYADDAEARAALAKVGAYQVPDGIDAVELAAWTSVCRTLLNLHETINRY</sequence>
<evidence type="ECO:0000256" key="1">
    <source>
        <dbReference type="ARBA" id="ARBA00022617"/>
    </source>
</evidence>
<gene>
    <name evidence="7" type="ORF">C5Y98_05705</name>
</gene>
<evidence type="ECO:0000256" key="3">
    <source>
        <dbReference type="ARBA" id="ARBA00023004"/>
    </source>
</evidence>
<feature type="signal peptide" evidence="5">
    <location>
        <begin position="1"/>
        <end position="24"/>
    </location>
</feature>
<dbReference type="GO" id="GO:0046872">
    <property type="term" value="F:metal ion binding"/>
    <property type="evidence" value="ECO:0007669"/>
    <property type="project" value="UniProtKB-KW"/>
</dbReference>
<keyword evidence="1 4" id="KW-0349">Heme</keyword>
<keyword evidence="2 4" id="KW-0479">Metal-binding</keyword>
<dbReference type="AlphaFoldDB" id="A0A2S8G9D7"/>
<evidence type="ECO:0000259" key="6">
    <source>
        <dbReference type="PROSITE" id="PS51007"/>
    </source>
</evidence>
<dbReference type="PANTHER" id="PTHR35889:SF3">
    <property type="entry name" value="F-BOX DOMAIN-CONTAINING PROTEIN"/>
    <property type="match status" value="1"/>
</dbReference>
<keyword evidence="3 4" id="KW-0408">Iron</keyword>
<name>A0A2S8G9D7_9BACT</name>
<dbReference type="Pfam" id="PF07635">
    <property type="entry name" value="PSCyt1"/>
    <property type="match status" value="1"/>
</dbReference>
<dbReference type="InterPro" id="IPR022655">
    <property type="entry name" value="DUF1553"/>
</dbReference>
<dbReference type="GO" id="GO:0020037">
    <property type="term" value="F:heme binding"/>
    <property type="evidence" value="ECO:0007669"/>
    <property type="project" value="InterPro"/>
</dbReference>
<dbReference type="Pfam" id="PF07583">
    <property type="entry name" value="PSCyt2"/>
    <property type="match status" value="1"/>
</dbReference>
<evidence type="ECO:0000313" key="8">
    <source>
        <dbReference type="Proteomes" id="UP000239388"/>
    </source>
</evidence>
<dbReference type="Proteomes" id="UP000239388">
    <property type="component" value="Unassembled WGS sequence"/>
</dbReference>
<dbReference type="InterPro" id="IPR011444">
    <property type="entry name" value="DUF1549"/>
</dbReference>
<dbReference type="GO" id="GO:0009055">
    <property type="term" value="F:electron transfer activity"/>
    <property type="evidence" value="ECO:0007669"/>
    <property type="project" value="InterPro"/>
</dbReference>
<comment type="caution">
    <text evidence="7">The sequence shown here is derived from an EMBL/GenBank/DDBJ whole genome shotgun (WGS) entry which is preliminary data.</text>
</comment>
<dbReference type="PROSITE" id="PS51007">
    <property type="entry name" value="CYTC"/>
    <property type="match status" value="1"/>
</dbReference>
<feature type="chain" id="PRO_5015546965" description="Cytochrome c domain-containing protein" evidence="5">
    <location>
        <begin position="25"/>
        <end position="1010"/>
    </location>
</feature>
<evidence type="ECO:0000313" key="7">
    <source>
        <dbReference type="EMBL" id="PQO40714.1"/>
    </source>
</evidence>
<organism evidence="7 8">
    <name type="scientific">Blastopirellula marina</name>
    <dbReference type="NCBI Taxonomy" id="124"/>
    <lineage>
        <taxon>Bacteria</taxon>
        <taxon>Pseudomonadati</taxon>
        <taxon>Planctomycetota</taxon>
        <taxon>Planctomycetia</taxon>
        <taxon>Pirellulales</taxon>
        <taxon>Pirellulaceae</taxon>
        <taxon>Blastopirellula</taxon>
    </lineage>
</organism>
<feature type="domain" description="Cytochrome c" evidence="6">
    <location>
        <begin position="11"/>
        <end position="208"/>
    </location>
</feature>
<dbReference type="InterPro" id="IPR036909">
    <property type="entry name" value="Cyt_c-like_dom_sf"/>
</dbReference>
<dbReference type="InterPro" id="IPR009056">
    <property type="entry name" value="Cyt_c-like_dom"/>
</dbReference>
<keyword evidence="5" id="KW-0732">Signal</keyword>
<evidence type="ECO:0000256" key="5">
    <source>
        <dbReference type="SAM" id="SignalP"/>
    </source>
</evidence>
<evidence type="ECO:0000256" key="4">
    <source>
        <dbReference type="PROSITE-ProRule" id="PRU00433"/>
    </source>
</evidence>
<accession>A0A2S8G9D7</accession>
<evidence type="ECO:0000256" key="2">
    <source>
        <dbReference type="ARBA" id="ARBA00022723"/>
    </source>
</evidence>
<protein>
    <recommendedName>
        <fullName evidence="6">Cytochrome c domain-containing protein</fullName>
    </recommendedName>
</protein>
<dbReference type="SUPFAM" id="SSF46626">
    <property type="entry name" value="Cytochrome c"/>
    <property type="match status" value="1"/>
</dbReference>
<reference evidence="7 8" key="1">
    <citation type="submission" date="2018-02" db="EMBL/GenBank/DDBJ databases">
        <title>Comparative genomes isolates from brazilian mangrove.</title>
        <authorList>
            <person name="Araujo J.E."/>
            <person name="Taketani R.G."/>
            <person name="Silva M.C.P."/>
            <person name="Loureco M.V."/>
            <person name="Andreote F.D."/>
        </authorList>
    </citation>
    <scope>NUCLEOTIDE SEQUENCE [LARGE SCALE GENOMIC DNA]</scope>
    <source>
        <strain evidence="7 8">NAP PRIS-MGV</strain>
    </source>
</reference>
<dbReference type="Pfam" id="PF07587">
    <property type="entry name" value="PSD1"/>
    <property type="match status" value="1"/>
</dbReference>
<dbReference type="InterPro" id="IPR011429">
    <property type="entry name" value="Cyt_c_Planctomycete-type"/>
</dbReference>